<accession>A0A3G4ZPT0</accession>
<evidence type="ECO:0000256" key="1">
    <source>
        <dbReference type="SAM" id="MobiDB-lite"/>
    </source>
</evidence>
<feature type="compositionally biased region" description="Basic residues" evidence="1">
    <location>
        <begin position="681"/>
        <end position="693"/>
    </location>
</feature>
<feature type="compositionally biased region" description="Basic and acidic residues" evidence="1">
    <location>
        <begin position="506"/>
        <end position="523"/>
    </location>
</feature>
<feature type="region of interest" description="Disordered" evidence="1">
    <location>
        <begin position="676"/>
        <end position="720"/>
    </location>
</feature>
<name>A0A3G4ZPT0_9VIRU</name>
<reference evidence="2" key="1">
    <citation type="submission" date="2018-10" db="EMBL/GenBank/DDBJ databases">
        <title>Hidden diversity of soil giant viruses.</title>
        <authorList>
            <person name="Schulz F."/>
            <person name="Alteio L."/>
            <person name="Goudeau D."/>
            <person name="Ryan E.M."/>
            <person name="Malmstrom R.R."/>
            <person name="Blanchard J."/>
            <person name="Woyke T."/>
        </authorList>
    </citation>
    <scope>NUCLEOTIDE SEQUENCE</scope>
    <source>
        <strain evidence="2">TEV1</strain>
    </source>
</reference>
<gene>
    <name evidence="2" type="ORF">Terrestrivirus2_121</name>
</gene>
<proteinExistence type="predicted"/>
<sequence length="720" mass="83023">MSTIKILNDNNSFSDITRKDKYALHSKLNNYLTGLHNLKKDIKESESPDDFLSLYDNKSCDTCVTNKSMCNKTKYFIDHDGAINRLFTFHNGTFGKILSKFHELDFDILLGGSSGLAAVLKKTHTMKGYEPKDMDIYLKDITDLKITQINQKINEIFPVETYKIVIIRRLLTLTWWIFDTKDTDNVMEIQLNMLNARSWADVFVVYHSDVVCVGYDIKKRQLITQTQRWNNFVSSFPNVYVTNLNSHDQPETLEIARQKYSNRGFAITALLVYKNIEDKNKKTNGNNEIIDPYGFSGNNEYSKTETDLINKLSTTYGNCSDIIISDDIVHMYDRDGSFPPIVDIDDIDKETNFNKFVAEFEYPDGVECPVIFEKHNIMIANSSCMHDVSLKSYILMKKFKQCPLCRKNFVPVMYNALKINRDDAIKKYNTMSKVNKYKNIHTNKSDSYFGNRVKKPVKSEDEEVDFDGIGDIVEEYEIEAGEEEEEEEGEAEAEAEAEAETEAEEESVKPRQFVPREPREPRQPRQPRHFVPRESRDLMSPIPIGMSESMDDLDQMSNSEIEQITWAVSSSATWNQPAVLTSLSTTNWNQPIAEWGSDGETIPWSNGLNSSVEANKTIVPARHDEDKVDNKKINSLIKIFESSVPLENNKKNKITKPILEEIDVEENIVEQAEAAWTEVKPRRKRHDKTKNEKHHQEQSSVTERNLLRPTEIKKYAPKKY</sequence>
<protein>
    <submittedName>
        <fullName evidence="2">Uncharacterized protein</fullName>
    </submittedName>
</protein>
<evidence type="ECO:0000313" key="2">
    <source>
        <dbReference type="EMBL" id="AYV75613.1"/>
    </source>
</evidence>
<feature type="region of interest" description="Disordered" evidence="1">
    <location>
        <begin position="479"/>
        <end position="541"/>
    </location>
</feature>
<feature type="compositionally biased region" description="Acidic residues" evidence="1">
    <location>
        <begin position="479"/>
        <end position="505"/>
    </location>
</feature>
<dbReference type="EMBL" id="MK071980">
    <property type="protein sequence ID" value="AYV75613.1"/>
    <property type="molecule type" value="Genomic_DNA"/>
</dbReference>
<organism evidence="2">
    <name type="scientific">Terrestrivirus sp</name>
    <dbReference type="NCBI Taxonomy" id="2487775"/>
    <lineage>
        <taxon>Viruses</taxon>
        <taxon>Varidnaviria</taxon>
        <taxon>Bamfordvirae</taxon>
        <taxon>Nucleocytoviricota</taxon>
        <taxon>Megaviricetes</taxon>
        <taxon>Imitervirales</taxon>
        <taxon>Mimiviridae</taxon>
        <taxon>Klosneuvirinae</taxon>
    </lineage>
</organism>